<dbReference type="InterPro" id="IPR036638">
    <property type="entry name" value="HLH_DNA-bd_sf"/>
</dbReference>
<feature type="repeat" description="PPR" evidence="9">
    <location>
        <begin position="1158"/>
        <end position="1192"/>
    </location>
</feature>
<dbReference type="SMART" id="SM00353">
    <property type="entry name" value="HLH"/>
    <property type="match status" value="1"/>
</dbReference>
<evidence type="ECO:0000256" key="4">
    <source>
        <dbReference type="ARBA" id="ARBA00022737"/>
    </source>
</evidence>
<evidence type="ECO:0000256" key="7">
    <source>
        <dbReference type="ARBA" id="ARBA00023163"/>
    </source>
</evidence>
<keyword evidence="4" id="KW-0677">Repeat</keyword>
<evidence type="ECO:0000256" key="8">
    <source>
        <dbReference type="ARBA" id="ARBA00023242"/>
    </source>
</evidence>
<dbReference type="GO" id="GO:0080090">
    <property type="term" value="P:regulation of primary metabolic process"/>
    <property type="evidence" value="ECO:0007669"/>
    <property type="project" value="UniProtKB-ARBA"/>
</dbReference>
<keyword evidence="13" id="KW-1185">Reference proteome</keyword>
<feature type="repeat" description="PPR" evidence="9">
    <location>
        <begin position="843"/>
        <end position="877"/>
    </location>
</feature>
<dbReference type="CDD" id="cd11443">
    <property type="entry name" value="bHLH_AtAMS_like"/>
    <property type="match status" value="1"/>
</dbReference>
<feature type="repeat" description="PPR" evidence="9">
    <location>
        <begin position="1123"/>
        <end position="1157"/>
    </location>
</feature>
<feature type="repeat" description="PPR" evidence="9">
    <location>
        <begin position="913"/>
        <end position="947"/>
    </location>
</feature>
<evidence type="ECO:0000256" key="3">
    <source>
        <dbReference type="ARBA" id="ARBA00022473"/>
    </source>
</evidence>
<evidence type="ECO:0000256" key="9">
    <source>
        <dbReference type="PROSITE-ProRule" id="PRU00708"/>
    </source>
</evidence>
<dbReference type="Gene3D" id="4.10.280.10">
    <property type="entry name" value="Helix-loop-helix DNA-binding domain"/>
    <property type="match status" value="1"/>
</dbReference>
<dbReference type="Pfam" id="PF00010">
    <property type="entry name" value="HLH"/>
    <property type="match status" value="1"/>
</dbReference>
<feature type="repeat" description="PPR" evidence="9">
    <location>
        <begin position="808"/>
        <end position="842"/>
    </location>
</feature>
<dbReference type="InterPro" id="IPR002885">
    <property type="entry name" value="PPR_rpt"/>
</dbReference>
<dbReference type="Gene3D" id="1.25.40.10">
    <property type="entry name" value="Tetratricopeptide repeat domain"/>
    <property type="match status" value="9"/>
</dbReference>
<dbReference type="InterPro" id="IPR011990">
    <property type="entry name" value="TPR-like_helical_dom_sf"/>
</dbReference>
<organism evidence="12 13">
    <name type="scientific">Dorcoceras hygrometricum</name>
    <dbReference type="NCBI Taxonomy" id="472368"/>
    <lineage>
        <taxon>Eukaryota</taxon>
        <taxon>Viridiplantae</taxon>
        <taxon>Streptophyta</taxon>
        <taxon>Embryophyta</taxon>
        <taxon>Tracheophyta</taxon>
        <taxon>Spermatophyta</taxon>
        <taxon>Magnoliopsida</taxon>
        <taxon>eudicotyledons</taxon>
        <taxon>Gunneridae</taxon>
        <taxon>Pentapetalae</taxon>
        <taxon>asterids</taxon>
        <taxon>lamiids</taxon>
        <taxon>Lamiales</taxon>
        <taxon>Gesneriaceae</taxon>
        <taxon>Didymocarpoideae</taxon>
        <taxon>Trichosporeae</taxon>
        <taxon>Loxocarpinae</taxon>
        <taxon>Dorcoceras</taxon>
    </lineage>
</organism>
<protein>
    <submittedName>
        <fullName evidence="12">Pentatricopeptide repeat-containing protein mitochondrial-like</fullName>
    </submittedName>
</protein>
<evidence type="ECO:0000256" key="1">
    <source>
        <dbReference type="ARBA" id="ARBA00004123"/>
    </source>
</evidence>
<evidence type="ECO:0000256" key="6">
    <source>
        <dbReference type="ARBA" id="ARBA00023125"/>
    </source>
</evidence>
<feature type="repeat" description="PPR" evidence="9">
    <location>
        <begin position="1193"/>
        <end position="1227"/>
    </location>
</feature>
<feature type="repeat" description="PPR" evidence="9">
    <location>
        <begin position="1298"/>
        <end position="1328"/>
    </location>
</feature>
<keyword evidence="7" id="KW-0804">Transcription</keyword>
<evidence type="ECO:0000313" key="12">
    <source>
        <dbReference type="EMBL" id="KZV21767.1"/>
    </source>
</evidence>
<evidence type="ECO:0000256" key="5">
    <source>
        <dbReference type="ARBA" id="ARBA00023015"/>
    </source>
</evidence>
<dbReference type="PANTHER" id="PTHR47938">
    <property type="entry name" value="RESPIRATORY COMPLEX I CHAPERONE (CIA84), PUTATIVE (AFU_ORTHOLOGUE AFUA_2G06020)-RELATED"/>
    <property type="match status" value="1"/>
</dbReference>
<evidence type="ECO:0000256" key="10">
    <source>
        <dbReference type="SAM" id="MobiDB-lite"/>
    </source>
</evidence>
<reference evidence="12 13" key="1">
    <citation type="journal article" date="2015" name="Proc. Natl. Acad. Sci. U.S.A.">
        <title>The resurrection genome of Boea hygrometrica: A blueprint for survival of dehydration.</title>
        <authorList>
            <person name="Xiao L."/>
            <person name="Yang G."/>
            <person name="Zhang L."/>
            <person name="Yang X."/>
            <person name="Zhao S."/>
            <person name="Ji Z."/>
            <person name="Zhou Q."/>
            <person name="Hu M."/>
            <person name="Wang Y."/>
            <person name="Chen M."/>
            <person name="Xu Y."/>
            <person name="Jin H."/>
            <person name="Xiao X."/>
            <person name="Hu G."/>
            <person name="Bao F."/>
            <person name="Hu Y."/>
            <person name="Wan P."/>
            <person name="Li L."/>
            <person name="Deng X."/>
            <person name="Kuang T."/>
            <person name="Xiang C."/>
            <person name="Zhu J.K."/>
            <person name="Oliver M.J."/>
            <person name="He Y."/>
        </authorList>
    </citation>
    <scope>NUCLEOTIDE SEQUENCE [LARGE SCALE GENOMIC DNA]</scope>
    <source>
        <strain evidence="13">cv. XS01</strain>
    </source>
</reference>
<dbReference type="Pfam" id="PF22754">
    <property type="entry name" value="bHLH-TF_ACT-like_plant"/>
    <property type="match status" value="1"/>
</dbReference>
<feature type="repeat" description="PPR" evidence="9">
    <location>
        <begin position="1402"/>
        <end position="1436"/>
    </location>
</feature>
<dbReference type="FunFam" id="4.10.280.10:FF:000066">
    <property type="entry name" value="BHLH transcription factor"/>
    <property type="match status" value="1"/>
</dbReference>
<dbReference type="GO" id="GO:0046983">
    <property type="term" value="F:protein dimerization activity"/>
    <property type="evidence" value="ECO:0007669"/>
    <property type="project" value="InterPro"/>
</dbReference>
<dbReference type="NCBIfam" id="TIGR00756">
    <property type="entry name" value="PPR"/>
    <property type="match status" value="16"/>
</dbReference>
<dbReference type="Proteomes" id="UP000250235">
    <property type="component" value="Unassembled WGS sequence"/>
</dbReference>
<sequence length="1488" mass="165351">MLPGMVWTEDGTGEGETESWAQNINESGGMTNEEELGIGAVSNFKSMLGAEEEGWYIGGGGGSATGTTRDHIGSVNGISFSSGFPEADSSQLFLQTVDSSASCSPTSASVFSNLDPCDQVNYFLPPKYLMNPLLNNTALEGGFDSGCGNGYLENVLNRGGGILGDGFGDLSAQAQFGAFNLSSTANLLQFPQASGGFGAFGYGESSIQGNSLFNRFKILKPLDNFASLGAQPTLFQKRAALKKNLIDNDSKNLGSLNLGGDLNEMSLISPNSSTFMEEYDKKRKLSDVSIEESNLNYDSDDQFLENCGINKVEGSGKNGGNDSNANSTVTGGKKKGLPAKNLMAERRRRKKLNDRLYMLRSVVPKISKMDRASILGDAIDYLKELLQKINDLHNELESTPSSSSPTPSLNFYPVTPTGPRVSSLVKEELCPQATLPNPVSIPTGQPAKVEVRLREGRAVNIHMFCGRRPGLLLSTMRALDNLGLDIQQAVISCFNGFALDIFRAEQCKQGQDLHPDQIKAILLDSAAFHGVIRGEIRNFKKMVPLFSPGGCNMGIYERQLIKKIRLLCVTIKSRRYSHSPGEIEVTAAEITRILKHNNWQFLLESSHIPQRLNYDVVNTVLQRTHFSIHPRRLLDFYRWSNQHLGNPQNLPSLSILALVLCSSNLYSPAINVLGEMIDARVPVSDILSSILNLYNECQRFRSVPVVFELLIDVYRRKGMWSEAVSVFLGVQGGDVDISLLCCNSLLNDLLKSNRIELFWKVHGGMMEKKINFDLYTYTSVVSAYCKGGNIIEAKRVLIEMGENGCDPNTITYNVLIKGLCGIGAVDEALQQKMKMLEKGLAPDGYTYTILIDGFCKHKRSLEAKLILEEMCERGLNPDHIAYTALISGLMKDGAVDDAFLIKDAMLERGIKLNLVTYNALIHGLCKCGHMDKAVDLIHEMIKKGVHPETQTYNYLIEGYSRQSDMDKVSEMLIWMNERNLTPSAYTFGAIINELSRLGDRQKVNLLLEKMMVGGIKPTAVIYTTIIKAYVREGKYEEAIKILDDMWQEETLPDVFCYNSIVIGLCKEKRTDEARSCLIQMRERGLLPNAYTYGALVSGYMEAGQLQVAESYFMEMLDQNIAPNLYTYTTLIDGLCKHGNTTQAFSLFSHMLARRLLRDVELYSVLINGLSKNGKLVEAMRVFSKFCDNRLVPDVYIYTSLISGFCRQGDMIQAFKLHDAMRQKGINPNIVTYNALIGGFLRSGEIKRAEELFAGLSNICLKPNEVTYATMIDGYCKSENLDRAFLLLEEMSSKGVQPDGFVYNSIVNGCCKQGDMENAMSMFNGMMERSMASVMTFNTLIGGFCKLGNLTKAVELVKDMVEKNIMPNHITFTIIIDHYSKKGMMKEAEKLLLEMENRNIMPTNVTYTSLLHGYGKMGNWSKMLALFNDLVEKGIEPDEVVYRLIIDAHYEEGNSDKAFKVLNELFDKGDFENNMDLFGRVTQAVASQI</sequence>
<keyword evidence="5" id="KW-0805">Transcription regulation</keyword>
<feature type="compositionally biased region" description="Polar residues" evidence="10">
    <location>
        <begin position="320"/>
        <end position="330"/>
    </location>
</feature>
<accession>A0A2Z7AQY8</accession>
<dbReference type="SUPFAM" id="SSF81901">
    <property type="entry name" value="HCP-like"/>
    <property type="match status" value="2"/>
</dbReference>
<dbReference type="Pfam" id="PF13041">
    <property type="entry name" value="PPR_2"/>
    <property type="match status" value="8"/>
</dbReference>
<feature type="repeat" description="PPR" evidence="9">
    <location>
        <begin position="1367"/>
        <end position="1401"/>
    </location>
</feature>
<dbReference type="PROSITE" id="PS50888">
    <property type="entry name" value="BHLH"/>
    <property type="match status" value="1"/>
</dbReference>
<feature type="repeat" description="PPR" evidence="9">
    <location>
        <begin position="983"/>
        <end position="1017"/>
    </location>
</feature>
<feature type="repeat" description="PPR" evidence="9">
    <location>
        <begin position="948"/>
        <end position="982"/>
    </location>
</feature>
<feature type="repeat" description="PPR" evidence="9">
    <location>
        <begin position="878"/>
        <end position="912"/>
    </location>
</feature>
<feature type="repeat" description="PPR" evidence="9">
    <location>
        <begin position="1263"/>
        <end position="1297"/>
    </location>
</feature>
<evidence type="ECO:0000313" key="13">
    <source>
        <dbReference type="Proteomes" id="UP000250235"/>
    </source>
</evidence>
<keyword evidence="3" id="KW-0217">Developmental protein</keyword>
<keyword evidence="8" id="KW-0539">Nucleus</keyword>
<feature type="repeat" description="PPR" evidence="9">
    <location>
        <begin position="1018"/>
        <end position="1052"/>
    </location>
</feature>
<dbReference type="GO" id="GO:0005634">
    <property type="term" value="C:nucleus"/>
    <property type="evidence" value="ECO:0007669"/>
    <property type="project" value="UniProtKB-SubCell"/>
</dbReference>
<dbReference type="Pfam" id="PF01535">
    <property type="entry name" value="PPR"/>
    <property type="match status" value="4"/>
</dbReference>
<comment type="subcellular location">
    <subcellularLocation>
        <location evidence="1">Nucleus</location>
    </subcellularLocation>
</comment>
<evidence type="ECO:0000256" key="2">
    <source>
        <dbReference type="ARBA" id="ARBA00007626"/>
    </source>
</evidence>
<feature type="region of interest" description="Disordered" evidence="10">
    <location>
        <begin position="313"/>
        <end position="336"/>
    </location>
</feature>
<dbReference type="GO" id="GO:0003677">
    <property type="term" value="F:DNA binding"/>
    <property type="evidence" value="ECO:0007669"/>
    <property type="project" value="UniProtKB-KW"/>
</dbReference>
<dbReference type="PROSITE" id="PS51375">
    <property type="entry name" value="PPR"/>
    <property type="match status" value="19"/>
</dbReference>
<comment type="similarity">
    <text evidence="2">Belongs to the PPR family. P subfamily.</text>
</comment>
<dbReference type="CDD" id="cd04873">
    <property type="entry name" value="ACT_UUR-ACR-like"/>
    <property type="match status" value="1"/>
</dbReference>
<proteinExistence type="inferred from homology"/>
<dbReference type="EMBL" id="KV014877">
    <property type="protein sequence ID" value="KZV21767.1"/>
    <property type="molecule type" value="Genomic_DNA"/>
</dbReference>
<dbReference type="InterPro" id="IPR011598">
    <property type="entry name" value="bHLH_dom"/>
</dbReference>
<evidence type="ECO:0000259" key="11">
    <source>
        <dbReference type="PROSITE" id="PS50888"/>
    </source>
</evidence>
<keyword evidence="6" id="KW-0238">DNA-binding</keyword>
<name>A0A2Z7AQY8_9LAMI</name>
<feature type="repeat" description="PPR" evidence="9">
    <location>
        <begin position="1228"/>
        <end position="1262"/>
    </location>
</feature>
<feature type="repeat" description="PPR" evidence="9">
    <location>
        <begin position="773"/>
        <end position="807"/>
    </location>
</feature>
<feature type="repeat" description="PPR" evidence="9">
    <location>
        <begin position="1053"/>
        <end position="1087"/>
    </location>
</feature>
<dbReference type="InterPro" id="IPR054502">
    <property type="entry name" value="bHLH-TF_ACT-like_plant"/>
</dbReference>
<feature type="repeat" description="PPR" evidence="9">
    <location>
        <begin position="1332"/>
        <end position="1366"/>
    </location>
</feature>
<dbReference type="OrthoDB" id="185373at2759"/>
<gene>
    <name evidence="12" type="ORF">F511_02925</name>
</gene>
<feature type="domain" description="BHLH" evidence="11">
    <location>
        <begin position="336"/>
        <end position="385"/>
    </location>
</feature>
<feature type="repeat" description="PPR" evidence="9">
    <location>
        <begin position="1088"/>
        <end position="1122"/>
    </location>
</feature>
<dbReference type="PANTHER" id="PTHR47938:SF7">
    <property type="entry name" value="PENTACOTRIPEPTIDE-REPEAT REGION OF PRORP DOMAIN-CONTAINING PROTEIN"/>
    <property type="match status" value="1"/>
</dbReference>
<dbReference type="SUPFAM" id="SSF47459">
    <property type="entry name" value="HLH, helix-loop-helix DNA-binding domain"/>
    <property type="match status" value="1"/>
</dbReference>
<dbReference type="GO" id="GO:0003729">
    <property type="term" value="F:mRNA binding"/>
    <property type="evidence" value="ECO:0007669"/>
    <property type="project" value="TreeGrafter"/>
</dbReference>